<evidence type="ECO:0000313" key="1">
    <source>
        <dbReference type="EMBL" id="GJD87643.1"/>
    </source>
</evidence>
<keyword evidence="2" id="KW-1185">Reference proteome</keyword>
<dbReference type="AlphaFoldDB" id="A0AAV4ZHH7"/>
<name>A0AAV4ZHH7_9HYPH</name>
<gene>
    <name evidence="1" type="ORF">BHAOGJBA_1148</name>
</gene>
<accession>A0AAV4ZHH7</accession>
<reference evidence="1" key="1">
    <citation type="journal article" date="2016" name="Front. Microbiol.">
        <title>Genome Sequence of the Piezophilic, Mesophilic Sulfate-Reducing Bacterium Desulfovibrio indicus J2T.</title>
        <authorList>
            <person name="Cao J."/>
            <person name="Maignien L."/>
            <person name="Shao Z."/>
            <person name="Alain K."/>
            <person name="Jebbar M."/>
        </authorList>
    </citation>
    <scope>NUCLEOTIDE SEQUENCE</scope>
    <source>
        <strain evidence="1">DSM 16372</strain>
    </source>
</reference>
<comment type="caution">
    <text evidence="1">The sequence shown here is derived from an EMBL/GenBank/DDBJ whole genome shotgun (WGS) entry which is preliminary data.</text>
</comment>
<dbReference type="Proteomes" id="UP001055247">
    <property type="component" value="Unassembled WGS sequence"/>
</dbReference>
<proteinExistence type="predicted"/>
<sequence length="54" mass="5739">MPIIVSGSLPQSVHVFVYAAAGRPLSRISAMLDHIGFPGYVLNGSEGTDQDRIP</sequence>
<organism evidence="1 2">
    <name type="scientific">Methylobacterium hispanicum</name>
    <dbReference type="NCBI Taxonomy" id="270350"/>
    <lineage>
        <taxon>Bacteria</taxon>
        <taxon>Pseudomonadati</taxon>
        <taxon>Pseudomonadota</taxon>
        <taxon>Alphaproteobacteria</taxon>
        <taxon>Hyphomicrobiales</taxon>
        <taxon>Methylobacteriaceae</taxon>
        <taxon>Methylobacterium</taxon>
    </lineage>
</organism>
<reference evidence="1" key="2">
    <citation type="submission" date="2021-08" db="EMBL/GenBank/DDBJ databases">
        <authorList>
            <person name="Tani A."/>
            <person name="Ola A."/>
            <person name="Ogura Y."/>
            <person name="Katsura K."/>
            <person name="Hayashi T."/>
        </authorList>
    </citation>
    <scope>NUCLEOTIDE SEQUENCE</scope>
    <source>
        <strain evidence="1">DSM 16372</strain>
    </source>
</reference>
<dbReference type="EMBL" id="BPQO01000004">
    <property type="protein sequence ID" value="GJD87643.1"/>
    <property type="molecule type" value="Genomic_DNA"/>
</dbReference>
<evidence type="ECO:0000313" key="2">
    <source>
        <dbReference type="Proteomes" id="UP001055247"/>
    </source>
</evidence>
<protein>
    <submittedName>
        <fullName evidence="1">Uncharacterized protein</fullName>
    </submittedName>
</protein>